<evidence type="ECO:0000313" key="1">
    <source>
        <dbReference type="EMBL" id="MXN64015.1"/>
    </source>
</evidence>
<dbReference type="RefSeq" id="WP_160774282.1">
    <property type="nucleotide sequence ID" value="NZ_WUMV01000002.1"/>
</dbReference>
<proteinExistence type="predicted"/>
<keyword evidence="2" id="KW-1185">Reference proteome</keyword>
<protein>
    <recommendedName>
        <fullName evidence="3">V/A-type H+-transporting ATPase subunit E</fullName>
    </recommendedName>
</protein>
<evidence type="ECO:0000313" key="2">
    <source>
        <dbReference type="Proteomes" id="UP000433101"/>
    </source>
</evidence>
<accession>A0A7X3LS06</accession>
<dbReference type="Gene3D" id="1.20.5.2950">
    <property type="match status" value="1"/>
</dbReference>
<gene>
    <name evidence="1" type="ORF">GR183_03780</name>
</gene>
<dbReference type="AlphaFoldDB" id="A0A7X3LS06"/>
<organism evidence="1 2">
    <name type="scientific">Stappia sediminis</name>
    <dbReference type="NCBI Taxonomy" id="2692190"/>
    <lineage>
        <taxon>Bacteria</taxon>
        <taxon>Pseudomonadati</taxon>
        <taxon>Pseudomonadota</taxon>
        <taxon>Alphaproteobacteria</taxon>
        <taxon>Hyphomicrobiales</taxon>
        <taxon>Stappiaceae</taxon>
        <taxon>Stappia</taxon>
    </lineage>
</organism>
<sequence>MAKTPEINGAHTGAGVQALIERLKTEGIAAGQDEADRILTAARAKADKLVADAEAKAKEIVDKAKSEAAAETAAANDALKIAARDLVLRLRNELGNRIGEETRRLLGDAFTDEEFLKNLILAIAGKAKKDAGITAKDAMEIVLPSRIVTFDELKKSPEAAEEGTLTHFVVTVAADVLRKGVSFNSAPGFEGIKIRLVDRDLSIDLTEEAIAALLTQHLQPRFRALMEGVVR</sequence>
<dbReference type="EMBL" id="WUMV01000002">
    <property type="protein sequence ID" value="MXN64015.1"/>
    <property type="molecule type" value="Genomic_DNA"/>
</dbReference>
<reference evidence="1 2" key="1">
    <citation type="submission" date="2019-12" db="EMBL/GenBank/DDBJ databases">
        <authorList>
            <person name="Li M."/>
        </authorList>
    </citation>
    <scope>NUCLEOTIDE SEQUENCE [LARGE SCALE GENOMIC DNA]</scope>
    <source>
        <strain evidence="1 2">GBMRC 2046</strain>
    </source>
</reference>
<name>A0A7X3LS06_9HYPH</name>
<comment type="caution">
    <text evidence="1">The sequence shown here is derived from an EMBL/GenBank/DDBJ whole genome shotgun (WGS) entry which is preliminary data.</text>
</comment>
<evidence type="ECO:0008006" key="3">
    <source>
        <dbReference type="Google" id="ProtNLM"/>
    </source>
</evidence>
<dbReference type="Proteomes" id="UP000433101">
    <property type="component" value="Unassembled WGS sequence"/>
</dbReference>